<feature type="region of interest" description="Disordered" evidence="1">
    <location>
        <begin position="337"/>
        <end position="371"/>
    </location>
</feature>
<feature type="transmembrane region" description="Helical" evidence="2">
    <location>
        <begin position="118"/>
        <end position="141"/>
    </location>
</feature>
<dbReference type="PANTHER" id="PTHR40465:SF1">
    <property type="entry name" value="DUF6534 DOMAIN-CONTAINING PROTEIN"/>
    <property type="match status" value="1"/>
</dbReference>
<keyword evidence="2" id="KW-1133">Transmembrane helix</keyword>
<sequence>MAAMDLLLGPILLGTIVNIWLYGIMVTQTAMYYVAFPRDHRWIKILVGYMFVVDTLNSIFDIGLVWKYTITLFGDNEGILVSSWWFNVEPVMTVMISSATQAFFAWRIAKLTGHAWMGWGIALSAFIQFAAGLGSTIGAFIVQDFARFQELKVAVITWLGLSALTDVVITCILSWYLHTHRTGFSKTDDVITRLVRLTVQTGLITTLWATTDLILYLGWSHNLHLFFQLPLCKLYTNSLMSTLNSRAGWGGSFASSTEHADPMSRSGGGGGGGAGTGHPTGRKAPAVWRPDQPKSHQTTAIQVVTTATIHRDDGFELEEYGLDTKRVPPEDIEAYGQTRSKVQLPGAPSATAISDETSIHSRGSFEVKEAR</sequence>
<feature type="transmembrane region" description="Helical" evidence="2">
    <location>
        <begin position="86"/>
        <end position="106"/>
    </location>
</feature>
<keyword evidence="2" id="KW-0472">Membrane</keyword>
<comment type="caution">
    <text evidence="4">The sequence shown here is derived from an EMBL/GenBank/DDBJ whole genome shotgun (WGS) entry which is preliminary data.</text>
</comment>
<proteinExistence type="predicted"/>
<reference evidence="4" key="1">
    <citation type="submission" date="2021-01" db="EMBL/GenBank/DDBJ databases">
        <authorList>
            <person name="Kaushik A."/>
        </authorList>
    </citation>
    <scope>NUCLEOTIDE SEQUENCE</scope>
    <source>
        <strain evidence="4">AG1-1C</strain>
    </source>
</reference>
<dbReference type="EMBL" id="CAJMWS010000824">
    <property type="protein sequence ID" value="CAE6465390.1"/>
    <property type="molecule type" value="Genomic_DNA"/>
</dbReference>
<accession>A0A8H3BTN9</accession>
<gene>
    <name evidence="4" type="ORF">RDB_LOCUS166111</name>
</gene>
<feature type="transmembrane region" description="Helical" evidence="2">
    <location>
        <begin position="153"/>
        <end position="177"/>
    </location>
</feature>
<evidence type="ECO:0000313" key="4">
    <source>
        <dbReference type="EMBL" id="CAE6465390.1"/>
    </source>
</evidence>
<evidence type="ECO:0000256" key="1">
    <source>
        <dbReference type="SAM" id="MobiDB-lite"/>
    </source>
</evidence>
<dbReference type="AlphaFoldDB" id="A0A8H3BTN9"/>
<keyword evidence="2" id="KW-0812">Transmembrane</keyword>
<feature type="transmembrane region" description="Helical" evidence="2">
    <location>
        <begin position="197"/>
        <end position="219"/>
    </location>
</feature>
<organism evidence="4 5">
    <name type="scientific">Rhizoctonia solani</name>
    <dbReference type="NCBI Taxonomy" id="456999"/>
    <lineage>
        <taxon>Eukaryota</taxon>
        <taxon>Fungi</taxon>
        <taxon>Dikarya</taxon>
        <taxon>Basidiomycota</taxon>
        <taxon>Agaricomycotina</taxon>
        <taxon>Agaricomycetes</taxon>
        <taxon>Cantharellales</taxon>
        <taxon>Ceratobasidiaceae</taxon>
        <taxon>Rhizoctonia</taxon>
    </lineage>
</organism>
<feature type="transmembrane region" description="Helical" evidence="2">
    <location>
        <begin position="46"/>
        <end position="66"/>
    </location>
</feature>
<feature type="compositionally biased region" description="Gly residues" evidence="1">
    <location>
        <begin position="266"/>
        <end position="278"/>
    </location>
</feature>
<feature type="domain" description="DUF6534" evidence="3">
    <location>
        <begin position="162"/>
        <end position="247"/>
    </location>
</feature>
<name>A0A8H3BTN9_9AGAM</name>
<protein>
    <recommendedName>
        <fullName evidence="3">DUF6534 domain-containing protein</fullName>
    </recommendedName>
</protein>
<dbReference type="PANTHER" id="PTHR40465">
    <property type="entry name" value="CHROMOSOME 1, WHOLE GENOME SHOTGUN SEQUENCE"/>
    <property type="match status" value="1"/>
</dbReference>
<evidence type="ECO:0000313" key="5">
    <source>
        <dbReference type="Proteomes" id="UP000663846"/>
    </source>
</evidence>
<dbReference type="InterPro" id="IPR045339">
    <property type="entry name" value="DUF6534"/>
</dbReference>
<dbReference type="Pfam" id="PF20152">
    <property type="entry name" value="DUF6534"/>
    <property type="match status" value="1"/>
</dbReference>
<feature type="compositionally biased region" description="Basic and acidic residues" evidence="1">
    <location>
        <begin position="357"/>
        <end position="371"/>
    </location>
</feature>
<feature type="region of interest" description="Disordered" evidence="1">
    <location>
        <begin position="254"/>
        <end position="299"/>
    </location>
</feature>
<evidence type="ECO:0000259" key="3">
    <source>
        <dbReference type="Pfam" id="PF20152"/>
    </source>
</evidence>
<evidence type="ECO:0000256" key="2">
    <source>
        <dbReference type="SAM" id="Phobius"/>
    </source>
</evidence>
<dbReference type="Proteomes" id="UP000663846">
    <property type="component" value="Unassembled WGS sequence"/>
</dbReference>
<feature type="transmembrane region" description="Helical" evidence="2">
    <location>
        <begin position="6"/>
        <end position="34"/>
    </location>
</feature>